<sequence length="92" mass="10140">MKYIFEVEDVFNLTNRGCVLAPGVSSNAECPVLVGSKIVIVRPDGSELETKINGIEIIRSVQTPVKFNPILLPRDIEKSKVPIGSKVYLLNE</sequence>
<proteinExistence type="predicted"/>
<comment type="caution">
    <text evidence="1">The sequence shown here is derived from an EMBL/GenBank/DDBJ whole genome shotgun (WGS) entry which is preliminary data.</text>
</comment>
<dbReference type="RefSeq" id="WP_139223148.1">
    <property type="nucleotide sequence ID" value="NZ_FOKT01000003.1"/>
</dbReference>
<evidence type="ECO:0000313" key="1">
    <source>
        <dbReference type="EMBL" id="MCX2803328.1"/>
    </source>
</evidence>
<organism evidence="1 2">
    <name type="scientific">Microbulbifer thermotolerans</name>
    <dbReference type="NCBI Taxonomy" id="252514"/>
    <lineage>
        <taxon>Bacteria</taxon>
        <taxon>Pseudomonadati</taxon>
        <taxon>Pseudomonadota</taxon>
        <taxon>Gammaproteobacteria</taxon>
        <taxon>Cellvibrionales</taxon>
        <taxon>Microbulbiferaceae</taxon>
        <taxon>Microbulbifer</taxon>
    </lineage>
</organism>
<protein>
    <submittedName>
        <fullName evidence="1">Uncharacterized protein</fullName>
    </submittedName>
</protein>
<dbReference type="EMBL" id="JAPHQB010000051">
    <property type="protein sequence ID" value="MCX2803328.1"/>
    <property type="molecule type" value="Genomic_DNA"/>
</dbReference>
<dbReference type="AlphaFoldDB" id="A0AB35I3T2"/>
<dbReference type="Proteomes" id="UP001209730">
    <property type="component" value="Unassembled WGS sequence"/>
</dbReference>
<name>A0AB35I3T2_MICTH</name>
<evidence type="ECO:0000313" key="2">
    <source>
        <dbReference type="Proteomes" id="UP001209730"/>
    </source>
</evidence>
<reference evidence="1" key="1">
    <citation type="submission" date="2022-11" db="EMBL/GenBank/DDBJ databases">
        <title>Chitin-degrading and fungicidal potential of chitinolytic bacterial strains from marine environment of the Pacific Ocean regions.</title>
        <authorList>
            <person name="Pentekhina I."/>
            <person name="Nedashkovskaya O."/>
            <person name="Seitkalieva A."/>
            <person name="Podvolotskaya A."/>
            <person name="Tekutyeva L."/>
            <person name="Balabanova L."/>
        </authorList>
    </citation>
    <scope>NUCLEOTIDE SEQUENCE</scope>
    <source>
        <strain evidence="1">KMM 6838</strain>
    </source>
</reference>
<gene>
    <name evidence="1" type="ORF">OQJ68_16230</name>
</gene>
<accession>A0AB35I3T2</accession>